<accession>A0ABU8IRR4</accession>
<comment type="caution">
    <text evidence="1">The sequence shown here is derived from an EMBL/GenBank/DDBJ whole genome shotgun (WGS) entry which is preliminary data.</text>
</comment>
<dbReference type="SMART" id="SM00567">
    <property type="entry name" value="EZ_HEAT"/>
    <property type="match status" value="3"/>
</dbReference>
<evidence type="ECO:0000313" key="1">
    <source>
        <dbReference type="EMBL" id="MEI5998196.1"/>
    </source>
</evidence>
<name>A0ABU8IRR4_9BURK</name>
<evidence type="ECO:0000313" key="2">
    <source>
        <dbReference type="Proteomes" id="UP001386437"/>
    </source>
</evidence>
<reference evidence="1 2" key="1">
    <citation type="journal article" date="2022" name="Arch. Microbiol.">
        <title>Paraburkholderia bengalensis sp. nov. isolated from roots of Oryza sativa, IR64.</title>
        <authorList>
            <person name="Nag P."/>
            <person name="Mondal N."/>
            <person name="Sarkar J."/>
            <person name="Das S."/>
        </authorList>
    </citation>
    <scope>NUCLEOTIDE SEQUENCE [LARGE SCALE GENOMIC DNA]</scope>
    <source>
        <strain evidence="1 2">IR64_4_BI</strain>
    </source>
</reference>
<dbReference type="SUPFAM" id="SSF48371">
    <property type="entry name" value="ARM repeat"/>
    <property type="match status" value="1"/>
</dbReference>
<dbReference type="EMBL" id="JACFYJ010000018">
    <property type="protein sequence ID" value="MEI5998196.1"/>
    <property type="molecule type" value="Genomic_DNA"/>
</dbReference>
<dbReference type="RefSeq" id="WP_419539493.1">
    <property type="nucleotide sequence ID" value="NZ_JACFYJ010000018.1"/>
</dbReference>
<dbReference type="InterPro" id="IPR016024">
    <property type="entry name" value="ARM-type_fold"/>
</dbReference>
<organism evidence="1 2">
    <name type="scientific">Paraburkholderia bengalensis</name>
    <dbReference type="NCBI Taxonomy" id="2747562"/>
    <lineage>
        <taxon>Bacteria</taxon>
        <taxon>Pseudomonadati</taxon>
        <taxon>Pseudomonadota</taxon>
        <taxon>Betaproteobacteria</taxon>
        <taxon>Burkholderiales</taxon>
        <taxon>Burkholderiaceae</taxon>
        <taxon>Paraburkholderia</taxon>
    </lineage>
</organism>
<sequence>MRKEASSGAVLSEWIDHPEPFLQAAVLRALRELRYADAFSPAVRALDHDDPKVRIEAVGMLGWLKDARALAPLAAIAAHDANADIRRAAVGALGFAPANDVATTAALRHALADAAWPVGLSGATAGHALTLAHVTSRHI</sequence>
<dbReference type="Gene3D" id="1.25.10.10">
    <property type="entry name" value="Leucine-rich Repeat Variant"/>
    <property type="match status" value="1"/>
</dbReference>
<dbReference type="InterPro" id="IPR004155">
    <property type="entry name" value="PBS_lyase_HEAT"/>
</dbReference>
<dbReference type="Proteomes" id="UP001386437">
    <property type="component" value="Unassembled WGS sequence"/>
</dbReference>
<keyword evidence="2" id="KW-1185">Reference proteome</keyword>
<proteinExistence type="predicted"/>
<dbReference type="Pfam" id="PF13646">
    <property type="entry name" value="HEAT_2"/>
    <property type="match status" value="1"/>
</dbReference>
<protein>
    <submittedName>
        <fullName evidence="1">HEAT repeat domain-containing protein</fullName>
    </submittedName>
</protein>
<dbReference type="InterPro" id="IPR011989">
    <property type="entry name" value="ARM-like"/>
</dbReference>
<gene>
    <name evidence="1" type="ORF">H3V53_13580</name>
</gene>